<feature type="region of interest" description="Disordered" evidence="5">
    <location>
        <begin position="1294"/>
        <end position="1317"/>
    </location>
</feature>
<feature type="compositionally biased region" description="Low complexity" evidence="5">
    <location>
        <begin position="820"/>
        <end position="839"/>
    </location>
</feature>
<feature type="compositionally biased region" description="Polar residues" evidence="5">
    <location>
        <begin position="1270"/>
        <end position="1282"/>
    </location>
</feature>
<feature type="region of interest" description="Disordered" evidence="5">
    <location>
        <begin position="1186"/>
        <end position="1221"/>
    </location>
</feature>
<evidence type="ECO:0000256" key="3">
    <source>
        <dbReference type="ARBA" id="ARBA00022490"/>
    </source>
</evidence>
<evidence type="ECO:0000259" key="6">
    <source>
        <dbReference type="PROSITE" id="PS50055"/>
    </source>
</evidence>
<sequence>MEAVPRLPMLSFQLKTSPETTSFGNLKQYIAEYYQENPDSYSKEVYQLEALRNSSIRPTHDVNGCSTMKRYYCQLHSIQNRFLLNNETHQLLTFNWRDVFSGTTIQKSDLKYEMAAVLYNIGALHTQLGAEESRSEPESMKKACTHYQCAGWAFGYIKDNYSHSLQGDLSSELLIFLQHLSFAQAQECILEKSLTDNRKSGIVTKIAAQIVNYYNSALAALLSQTGDDNRIQDLLGNKTFKEWRKYVKFKISYLSCIMLLYQGQQAEDSQKMGERVTLFQAAFDKLEEARKESKGMQNIDAINNTLQFTMDVVEAKRKSAKNENDFIYHEEAPELTSISAVQGANLVNGIGFSITDTEVAGEDIFHRLVPMKAHESSSVYSEEKATLLRSVGTKVEDKDIELNTFMSSLNVENINACNTMSTLNDTKLPQGLVDRCAALNAKPNAIPSLVQSMSNLAEICTDVESMLNEIKHLLQQDEIHEDKYQQKIGQRSNGGAHITELTREFTKYLEAHNKAGESNETLRKAMGLHVSNLKILAQPLKEIQKQIPIMEEKFEESSIKNLQIILGKVSEMQNQRGQLYKDLREAITNDDITSQLIAIDNDKEKMEELFKKELSKHEKSITLIEQNLKAQSNILKALTDTYAKCAPIIKTINDIKQKRDHFFSSLQGSYDVYEDLLSKSAKGLEFYKKLHGNVQKLLSRVKAACDVQDEERSQKLKSTTLSIKKSESIESKPASTGPKLKDYLNSGFSVKSSDVTGKYIPPIRPNPVGSESSSTPASTAVTSATYYDSYNSSNYSAYPQQQPQNPNPTAYSANPSATDYYQQLYQYQQQQQQQQQLQQPRQDYPVAASTPSSVTGYVNPIYQNSPYYGQQQYYGQQTTTSDQRPQSQPSPAPSNISLDQQSTLWNQQQQQQLSQQFSNLNLQNNYSQDYSSGNYNYNLQTTTQPVPELKSPSPALPYENNPQVQQQQQQQQQQYYNPTPSIEQYQQPQSQPQSQQPQTYQTYPGYTYNPQTGAYEYTGSNDPQQTAYSQYPNTTIQTQVSQPQVEQNYSTPQTQTTQPQQQIQTNESSTLNYYNQTYASGGYQQVDSTTQYQQNIQQQQQQTYDQYTAYNSAAANLNQTGANIYNVANSYGVNQPTQDLPPQTQQPSFPTQDPTQQQYQQDPNLQTQQQLSQYYQLQQQQQIQPNQTSVVSNQQTQPYSTDIPPKIETQTPATTTTTVVPKSSSNIDLLSGIDFNIPIPVTGKDLPILQPQTAATNKQQRDDDIKSEILTPTKTESVINQSTSLTGINQITQQMQPPSQLPPSQPQQQFERKSSVDNLSTCSDISSIDQNFDWDSVSMKSEQNFDSNQNRNENIMSKFSSTGSTNSKDPFDDGKNLKWFHKEVERLEKFIESLNVKTLNGSTPIDSKWKELQDMLVKDESKHQLIIAKLFPEKNRSTDSIPYDHARVLLPTTTDNYINAAYLNDLGSSCPTLILAQTPLTNTINDFWNMIWSQKSNIVVCLHTPNEILDPFWPTEVNKETSYGDISVTLLKQFDLTHCIERSLKVTMHGSDFVLNLSLLQIKAWAKNSPDYILGIAQNIIDSYKQQNQSINNAKDMKTLIMNCLTGSERSPIVTLAIATILATQTRRPILINVVDIWYRICCQRKGALRDINALQFSYQIVLSNAYSILNKRGIMTSYQMKNVQTTTISENEETSNDPFKDLDPLWKLK</sequence>
<evidence type="ECO:0000256" key="2">
    <source>
        <dbReference type="ARBA" id="ARBA00004496"/>
    </source>
</evidence>
<dbReference type="InterPro" id="IPR029021">
    <property type="entry name" value="Prot-tyrosine_phosphatase-like"/>
</dbReference>
<dbReference type="CDD" id="cd09234">
    <property type="entry name" value="V_HD-PTP_like"/>
    <property type="match status" value="1"/>
</dbReference>
<dbReference type="PROSITE" id="PS50055">
    <property type="entry name" value="TYR_PHOSPHATASE_PTP"/>
    <property type="match status" value="1"/>
</dbReference>
<feature type="region of interest" description="Disordered" evidence="5">
    <location>
        <begin position="1341"/>
        <end position="1370"/>
    </location>
</feature>
<dbReference type="InterPro" id="IPR038499">
    <property type="entry name" value="BRO1_sf"/>
</dbReference>
<feature type="compositionally biased region" description="Polar residues" evidence="5">
    <location>
        <begin position="849"/>
        <end position="862"/>
    </location>
</feature>
<feature type="region of interest" description="Disordered" evidence="5">
    <location>
        <begin position="929"/>
        <end position="1061"/>
    </location>
</feature>
<evidence type="ECO:0000256" key="4">
    <source>
        <dbReference type="ARBA" id="ARBA00022753"/>
    </source>
</evidence>
<dbReference type="SUPFAM" id="SSF52799">
    <property type="entry name" value="(Phosphotyrosine protein) phosphatases II"/>
    <property type="match status" value="1"/>
</dbReference>
<feature type="compositionally biased region" description="Polar residues" evidence="5">
    <location>
        <begin position="1190"/>
        <end position="1200"/>
    </location>
</feature>
<keyword evidence="3" id="KW-0963">Cytoplasm</keyword>
<comment type="subcellular location">
    <subcellularLocation>
        <location evidence="2">Cytoplasm</location>
    </subcellularLocation>
    <subcellularLocation>
        <location evidence="1">Endosome</location>
    </subcellularLocation>
</comment>
<dbReference type="Gene3D" id="3.90.190.10">
    <property type="entry name" value="Protein tyrosine phosphatase superfamily"/>
    <property type="match status" value="1"/>
</dbReference>
<feature type="compositionally biased region" description="Polar residues" evidence="5">
    <location>
        <begin position="1018"/>
        <end position="1050"/>
    </location>
</feature>
<dbReference type="Pfam" id="PF13949">
    <property type="entry name" value="ALIX_LYPXL_bnd"/>
    <property type="match status" value="1"/>
</dbReference>
<dbReference type="Gene3D" id="1.20.120.560">
    <property type="entry name" value="alix/aip1 in complex with the ypdl late domain"/>
    <property type="match status" value="1"/>
</dbReference>
<feature type="compositionally biased region" description="Polar residues" evidence="5">
    <location>
        <begin position="929"/>
        <end position="945"/>
    </location>
</feature>
<accession>W4VRD8</accession>
<reference evidence="8" key="1">
    <citation type="journal article" date="2014" name="Insect Biochem. Mol. Biol.">
        <title>An insight into the sialome of the frog biting fly, Corethrella appendiculata.</title>
        <authorList>
            <person name="Ribeiro J.M.C."/>
            <person name="Chagas A.C."/>
            <person name="Pham V.M."/>
            <person name="Lounibos L.P."/>
            <person name="Calvo E."/>
        </authorList>
    </citation>
    <scope>NUCLEOTIDE SEQUENCE</scope>
    <source>
        <tissue evidence="8">Salivary glands</tissue>
    </source>
</reference>
<dbReference type="GO" id="GO:0045022">
    <property type="term" value="P:early endosome to late endosome transport"/>
    <property type="evidence" value="ECO:0007669"/>
    <property type="project" value="TreeGrafter"/>
</dbReference>
<dbReference type="SMART" id="SM00194">
    <property type="entry name" value="PTPc"/>
    <property type="match status" value="1"/>
</dbReference>
<dbReference type="CDD" id="cd00047">
    <property type="entry name" value="PTPc"/>
    <property type="match status" value="1"/>
</dbReference>
<dbReference type="Pfam" id="PF03097">
    <property type="entry name" value="BRO1"/>
    <property type="match status" value="1"/>
</dbReference>
<dbReference type="Gene3D" id="1.20.140.50">
    <property type="entry name" value="alix/aip1 like domains"/>
    <property type="match status" value="1"/>
</dbReference>
<dbReference type="InterPro" id="IPR025304">
    <property type="entry name" value="ALIX_V_dom"/>
</dbReference>
<feature type="compositionally biased region" description="Low complexity" evidence="5">
    <location>
        <begin position="963"/>
        <end position="974"/>
    </location>
</feature>
<dbReference type="Pfam" id="PF00102">
    <property type="entry name" value="Y_phosphatase"/>
    <property type="match status" value="1"/>
</dbReference>
<protein>
    <submittedName>
        <fullName evidence="8">Putative tyrosine-protein phosphatase non-receptor type 23</fullName>
    </submittedName>
</protein>
<feature type="region of interest" description="Disordered" evidence="5">
    <location>
        <begin position="874"/>
        <end position="898"/>
    </location>
</feature>
<feature type="region of interest" description="Disordered" evidence="5">
    <location>
        <begin position="755"/>
        <end position="777"/>
    </location>
</feature>
<feature type="compositionally biased region" description="Low complexity" evidence="5">
    <location>
        <begin position="1209"/>
        <end position="1218"/>
    </location>
</feature>
<evidence type="ECO:0000256" key="1">
    <source>
        <dbReference type="ARBA" id="ARBA00004177"/>
    </source>
</evidence>
<evidence type="ECO:0000313" key="8">
    <source>
        <dbReference type="EMBL" id="JAB55799.1"/>
    </source>
</evidence>
<evidence type="ECO:0000259" key="7">
    <source>
        <dbReference type="PROSITE" id="PS51180"/>
    </source>
</evidence>
<feature type="compositionally biased region" description="Polar residues" evidence="5">
    <location>
        <begin position="1341"/>
        <end position="1368"/>
    </location>
</feature>
<feature type="region of interest" description="Disordered" evidence="5">
    <location>
        <begin position="1253"/>
        <end position="1282"/>
    </location>
</feature>
<feature type="region of interest" description="Disordered" evidence="5">
    <location>
        <begin position="1132"/>
        <end position="1167"/>
    </location>
</feature>
<dbReference type="PANTHER" id="PTHR23030:SF30">
    <property type="entry name" value="TYROSINE-PROTEIN PHOSPHATASE NON-RECEPTOR TYPE 23"/>
    <property type="match status" value="1"/>
</dbReference>
<dbReference type="PANTHER" id="PTHR23030">
    <property type="entry name" value="PCD6 INTERACTING PROTEIN-RELATED"/>
    <property type="match status" value="1"/>
</dbReference>
<dbReference type="EMBL" id="GANO01004072">
    <property type="protein sequence ID" value="JAB55799.1"/>
    <property type="molecule type" value="mRNA"/>
</dbReference>
<evidence type="ECO:0000256" key="5">
    <source>
        <dbReference type="SAM" id="MobiDB-lite"/>
    </source>
</evidence>
<dbReference type="Gene3D" id="1.25.40.280">
    <property type="entry name" value="alix/aip1 like domains"/>
    <property type="match status" value="1"/>
</dbReference>
<feature type="compositionally biased region" description="Low complexity" evidence="5">
    <location>
        <begin position="1051"/>
        <end position="1061"/>
    </location>
</feature>
<dbReference type="PROSITE" id="PS51180">
    <property type="entry name" value="BRO1"/>
    <property type="match status" value="1"/>
</dbReference>
<keyword evidence="4" id="KW-0967">Endosome</keyword>
<dbReference type="GO" id="GO:0043328">
    <property type="term" value="P:protein transport to vacuole involved in ubiquitin-dependent protein catabolic process via the multivesicular body sorting pathway"/>
    <property type="evidence" value="ECO:0007669"/>
    <property type="project" value="TreeGrafter"/>
</dbReference>
<dbReference type="GO" id="GO:0004725">
    <property type="term" value="F:protein tyrosine phosphatase activity"/>
    <property type="evidence" value="ECO:0007669"/>
    <property type="project" value="InterPro"/>
</dbReference>
<feature type="compositionally biased region" description="Low complexity" evidence="5">
    <location>
        <begin position="1135"/>
        <end position="1167"/>
    </location>
</feature>
<dbReference type="SMART" id="SM01041">
    <property type="entry name" value="BRO1"/>
    <property type="match status" value="1"/>
</dbReference>
<organism evidence="8">
    <name type="scientific">Corethrella appendiculata</name>
    <dbReference type="NCBI Taxonomy" id="1370023"/>
    <lineage>
        <taxon>Eukaryota</taxon>
        <taxon>Metazoa</taxon>
        <taxon>Ecdysozoa</taxon>
        <taxon>Arthropoda</taxon>
        <taxon>Hexapoda</taxon>
        <taxon>Insecta</taxon>
        <taxon>Pterygota</taxon>
        <taxon>Neoptera</taxon>
        <taxon>Endopterygota</taxon>
        <taxon>Diptera</taxon>
        <taxon>Nematocera</taxon>
        <taxon>Culicoidea</taxon>
        <taxon>Chaoboridae</taxon>
        <taxon>Corethrella</taxon>
    </lineage>
</organism>
<feature type="compositionally biased region" description="Low complexity" evidence="5">
    <location>
        <begin position="984"/>
        <end position="1013"/>
    </location>
</feature>
<feature type="domain" description="BRO1" evidence="7">
    <location>
        <begin position="8"/>
        <end position="402"/>
    </location>
</feature>
<name>W4VRD8_9DIPT</name>
<feature type="compositionally biased region" description="Low complexity" evidence="5">
    <location>
        <begin position="874"/>
        <end position="889"/>
    </location>
</feature>
<proteinExistence type="evidence at transcript level"/>
<feature type="compositionally biased region" description="Low complexity" evidence="5">
    <location>
        <begin position="794"/>
        <end position="811"/>
    </location>
</feature>
<dbReference type="InterPro" id="IPR000242">
    <property type="entry name" value="PTP_cat"/>
</dbReference>
<feature type="domain" description="Tyrosine-protein phosphatase" evidence="6">
    <location>
        <begin position="1433"/>
        <end position="1665"/>
    </location>
</feature>
<dbReference type="GO" id="GO:0032456">
    <property type="term" value="P:endocytic recycling"/>
    <property type="evidence" value="ECO:0007669"/>
    <property type="project" value="TreeGrafter"/>
</dbReference>
<dbReference type="InterPro" id="IPR004328">
    <property type="entry name" value="BRO1_dom"/>
</dbReference>
<keyword evidence="8" id="KW-0675">Receptor</keyword>
<dbReference type="GO" id="GO:0005768">
    <property type="term" value="C:endosome"/>
    <property type="evidence" value="ECO:0007669"/>
    <property type="project" value="UniProtKB-SubCell"/>
</dbReference>
<feature type="region of interest" description="Disordered" evidence="5">
    <location>
        <begin position="794"/>
        <end position="862"/>
    </location>
</feature>